<feature type="domain" description="Acyltransferase 3" evidence="2">
    <location>
        <begin position="42"/>
        <end position="372"/>
    </location>
</feature>
<dbReference type="InterPro" id="IPR050879">
    <property type="entry name" value="Acyltransferase_3"/>
</dbReference>
<feature type="transmembrane region" description="Helical" evidence="1">
    <location>
        <begin position="45"/>
        <end position="63"/>
    </location>
</feature>
<evidence type="ECO:0000256" key="1">
    <source>
        <dbReference type="SAM" id="Phobius"/>
    </source>
</evidence>
<keyword evidence="3" id="KW-0808">Transferase</keyword>
<comment type="caution">
    <text evidence="3">The sequence shown here is derived from an EMBL/GenBank/DDBJ whole genome shotgun (WGS) entry which is preliminary data.</text>
</comment>
<feature type="transmembrane region" description="Helical" evidence="1">
    <location>
        <begin position="119"/>
        <end position="139"/>
    </location>
</feature>
<feature type="transmembrane region" description="Helical" evidence="1">
    <location>
        <begin position="286"/>
        <end position="306"/>
    </location>
</feature>
<keyword evidence="1" id="KW-1133">Transmembrane helix</keyword>
<dbReference type="GO" id="GO:0016746">
    <property type="term" value="F:acyltransferase activity"/>
    <property type="evidence" value="ECO:0007669"/>
    <property type="project" value="UniProtKB-KW"/>
</dbReference>
<keyword evidence="1" id="KW-0812">Transmembrane</keyword>
<name>A0ABT9EKH1_9SPHN</name>
<keyword evidence="1" id="KW-0472">Membrane</keyword>
<organism evidence="3 4">
    <name type="scientific">Sphingomonas aurea</name>
    <dbReference type="NCBI Taxonomy" id="3063994"/>
    <lineage>
        <taxon>Bacteria</taxon>
        <taxon>Pseudomonadati</taxon>
        <taxon>Pseudomonadota</taxon>
        <taxon>Alphaproteobacteria</taxon>
        <taxon>Sphingomonadales</taxon>
        <taxon>Sphingomonadaceae</taxon>
        <taxon>Sphingomonas</taxon>
    </lineage>
</organism>
<feature type="transmembrane region" description="Helical" evidence="1">
    <location>
        <begin position="255"/>
        <end position="274"/>
    </location>
</feature>
<keyword evidence="3" id="KW-0012">Acyltransferase</keyword>
<dbReference type="PANTHER" id="PTHR23028:SF53">
    <property type="entry name" value="ACYL_TRANSF_3 DOMAIN-CONTAINING PROTEIN"/>
    <property type="match status" value="1"/>
</dbReference>
<feature type="transmembrane region" description="Helical" evidence="1">
    <location>
        <begin position="176"/>
        <end position="195"/>
    </location>
</feature>
<evidence type="ECO:0000259" key="2">
    <source>
        <dbReference type="Pfam" id="PF01757"/>
    </source>
</evidence>
<dbReference type="PANTHER" id="PTHR23028">
    <property type="entry name" value="ACETYLTRANSFERASE"/>
    <property type="match status" value="1"/>
</dbReference>
<feature type="transmembrane region" description="Helical" evidence="1">
    <location>
        <begin position="327"/>
        <end position="350"/>
    </location>
</feature>
<dbReference type="Proteomes" id="UP001230685">
    <property type="component" value="Unassembled WGS sequence"/>
</dbReference>
<dbReference type="EC" id="2.3.-.-" evidence="3"/>
<dbReference type="Pfam" id="PF01757">
    <property type="entry name" value="Acyl_transf_3"/>
    <property type="match status" value="1"/>
</dbReference>
<reference evidence="3 4" key="1">
    <citation type="submission" date="2023-07" db="EMBL/GenBank/DDBJ databases">
        <authorList>
            <person name="Kim M.K."/>
        </authorList>
    </citation>
    <scope>NUCLEOTIDE SEQUENCE [LARGE SCALE GENOMIC DNA]</scope>
    <source>
        <strain evidence="3 4">KR1UV-12</strain>
    </source>
</reference>
<feature type="transmembrane region" description="Helical" evidence="1">
    <location>
        <begin position="356"/>
        <end position="380"/>
    </location>
</feature>
<accession>A0ABT9EKH1</accession>
<proteinExistence type="predicted"/>
<evidence type="ECO:0000313" key="4">
    <source>
        <dbReference type="Proteomes" id="UP001230685"/>
    </source>
</evidence>
<feature type="transmembrane region" description="Helical" evidence="1">
    <location>
        <begin position="202"/>
        <end position="218"/>
    </location>
</feature>
<keyword evidence="4" id="KW-1185">Reference proteome</keyword>
<feature type="transmembrane region" description="Helical" evidence="1">
    <location>
        <begin position="75"/>
        <end position="98"/>
    </location>
</feature>
<sequence length="411" mass="44711">MRRLFRCRYAPRRNWRRGGVMICSGTYARAAADIRTGSSVIELQSLRGIAALIVVVYHCALYYDYGAASRSAMSLIFNAHGAVVTFFVLSGFVLTLSLMRSPLDRRRIGFFYIRRAFRIYPALWTACALALIYLLVFGADGVALGSEWARMNCGNWPLPTGRIMLAFAGLKSTLPLPIWSLAVELVASAAMPFLILVMRRSVPAFVILTLGLAVLSRFGGDKLLLIPTYMIDFALGASVALVVPQLRVALRRRGMLAVCAGAGVALLWTGRAIAGADFELAYHDPLTSMIEGVGAALVIGAIFVRADRFSILSARWATRLGDRSYSLYLLHQPVLAILAATGALLVPRLIVAHPGAATLVLIAGTIALAMPLATLGFQWIELPAIGIGQRLVRRLEHFRSPDRRVAAAMPR</sequence>
<dbReference type="RefSeq" id="WP_305173161.1">
    <property type="nucleotide sequence ID" value="NZ_JAUUDS010000004.1"/>
</dbReference>
<evidence type="ECO:0000313" key="3">
    <source>
        <dbReference type="EMBL" id="MDP1027446.1"/>
    </source>
</evidence>
<dbReference type="InterPro" id="IPR002656">
    <property type="entry name" value="Acyl_transf_3_dom"/>
</dbReference>
<protein>
    <submittedName>
        <fullName evidence="3">Acyltransferase</fullName>
        <ecNumber evidence="3">2.3.-.-</ecNumber>
    </submittedName>
</protein>
<dbReference type="EMBL" id="JAUUDS010000004">
    <property type="protein sequence ID" value="MDP1027446.1"/>
    <property type="molecule type" value="Genomic_DNA"/>
</dbReference>
<gene>
    <name evidence="3" type="ORF">Q5H91_09500</name>
</gene>
<feature type="transmembrane region" description="Helical" evidence="1">
    <location>
        <begin position="224"/>
        <end position="243"/>
    </location>
</feature>